<name>A0A1K1QA37_9FLAO</name>
<dbReference type="PANTHER" id="PTHR42966:SF1">
    <property type="entry name" value="SIALIC ACID SYNTHASE"/>
    <property type="match status" value="1"/>
</dbReference>
<feature type="domain" description="PseI/NeuA/B-like" evidence="2">
    <location>
        <begin position="262"/>
        <end position="504"/>
    </location>
</feature>
<accession>A0A1K1QA37</accession>
<keyword evidence="4" id="KW-1185">Reference proteome</keyword>
<dbReference type="AlphaFoldDB" id="A0A1K1QA37"/>
<organism evidence="3 4">
    <name type="scientific">Cellulophaga fucicola</name>
    <dbReference type="NCBI Taxonomy" id="76595"/>
    <lineage>
        <taxon>Bacteria</taxon>
        <taxon>Pseudomonadati</taxon>
        <taxon>Bacteroidota</taxon>
        <taxon>Flavobacteriia</taxon>
        <taxon>Flavobacteriales</taxon>
        <taxon>Flavobacteriaceae</taxon>
        <taxon>Cellulophaga</taxon>
    </lineage>
</organism>
<dbReference type="EMBL" id="FPIY01000003">
    <property type="protein sequence ID" value="SFW56569.1"/>
    <property type="molecule type" value="Genomic_DNA"/>
</dbReference>
<feature type="compositionally biased region" description="Basic residues" evidence="1">
    <location>
        <begin position="511"/>
        <end position="522"/>
    </location>
</feature>
<reference evidence="4" key="1">
    <citation type="submission" date="2016-11" db="EMBL/GenBank/DDBJ databases">
        <authorList>
            <person name="Varghese N."/>
            <person name="Submissions S."/>
        </authorList>
    </citation>
    <scope>NUCLEOTIDE SEQUENCE [LARGE SCALE GENOMIC DNA]</scope>
    <source>
        <strain evidence="4">DSM 24786</strain>
    </source>
</reference>
<dbReference type="Proteomes" id="UP000183257">
    <property type="component" value="Unassembled WGS sequence"/>
</dbReference>
<dbReference type="InterPro" id="IPR013132">
    <property type="entry name" value="PseI/NeuA/B-like_N"/>
</dbReference>
<dbReference type="Pfam" id="PF03102">
    <property type="entry name" value="NeuB"/>
    <property type="match status" value="1"/>
</dbReference>
<gene>
    <name evidence="3" type="ORF">SAMN05660313_02495</name>
</gene>
<feature type="region of interest" description="Disordered" evidence="1">
    <location>
        <begin position="501"/>
        <end position="522"/>
    </location>
</feature>
<dbReference type="InterPro" id="IPR051690">
    <property type="entry name" value="PseI-like"/>
</dbReference>
<dbReference type="GO" id="GO:0016051">
    <property type="term" value="P:carbohydrate biosynthetic process"/>
    <property type="evidence" value="ECO:0007669"/>
    <property type="project" value="InterPro"/>
</dbReference>
<evidence type="ECO:0000313" key="4">
    <source>
        <dbReference type="Proteomes" id="UP000183257"/>
    </source>
</evidence>
<dbReference type="InterPro" id="IPR013785">
    <property type="entry name" value="Aldolase_TIM"/>
</dbReference>
<dbReference type="RefSeq" id="WP_072304124.1">
    <property type="nucleotide sequence ID" value="NZ_FPIY01000003.1"/>
</dbReference>
<protein>
    <submittedName>
        <fullName evidence="3">N-acetylneuraminate synthase</fullName>
    </submittedName>
</protein>
<proteinExistence type="predicted"/>
<dbReference type="PANTHER" id="PTHR42966">
    <property type="entry name" value="N-ACETYLNEURAMINATE SYNTHASE"/>
    <property type="match status" value="1"/>
</dbReference>
<evidence type="ECO:0000259" key="2">
    <source>
        <dbReference type="Pfam" id="PF03102"/>
    </source>
</evidence>
<evidence type="ECO:0000256" key="1">
    <source>
        <dbReference type="SAM" id="MobiDB-lite"/>
    </source>
</evidence>
<dbReference type="OrthoDB" id="9814210at2"/>
<evidence type="ECO:0000313" key="3">
    <source>
        <dbReference type="EMBL" id="SFW56569.1"/>
    </source>
</evidence>
<dbReference type="Gene3D" id="3.20.20.70">
    <property type="entry name" value="Aldolase class I"/>
    <property type="match status" value="1"/>
</dbReference>
<sequence>MENYLNQIKNILSELQTNKVYIVGKGPSLANINPDRLVDGVVFNLNDSERFYPGHFSILHSFWAFQSVQQNEFKSKCYISDRSFPEHINSIKLEYEPDNYESFNSISSSLLSKPVVISDFLFITAIQLVLYTARTLNIKLDVYFLGFDFGDANTVKIVEDHSGHSKALADAILHTQEDLFKSVKSYIDKNFASLNVIHVGEKIYSKTSVFKFNKESIKEDYKYKTNIELYEDIKLQIANNIPVVVAELTNNHIGDEERLRTMIRLSKEQGADMIKVQKRDVSTFYTKEELESDYNSPFGKTLKDYRESVELTDYLFEVLIEECKLNEICWFTSILDKNSYDYILKYDPPLIKLPSTISNHRNYLSLVAETFTGDVVVSTGFTDKEYESFVLQSFNKSNNLFLLQCTSSYPAPPESCNIAVINHYNNLKISDYDNIIPGYSSHDVGPLASQMAVSAGALMLEKHVKFGNLDWIHFDGVALDLTKGELANYVKEIKKAVTINGSKDKKPQKAEHHKYKINSKSN</sequence>
<dbReference type="SUPFAM" id="SSF51569">
    <property type="entry name" value="Aldolase"/>
    <property type="match status" value="1"/>
</dbReference>
<dbReference type="GO" id="GO:0047444">
    <property type="term" value="F:N-acylneuraminate-9-phosphate synthase activity"/>
    <property type="evidence" value="ECO:0007669"/>
    <property type="project" value="TreeGrafter"/>
</dbReference>
<dbReference type="STRING" id="76595.SAMN05660313_02495"/>